<dbReference type="InterPro" id="IPR014721">
    <property type="entry name" value="Ribsml_uS5_D2-typ_fold_subgr"/>
</dbReference>
<sequence>MRERSQFDALLRRAPLRKSAHFALHGGAPDATLGELFPGPGHWVGIVLPKRWARRAVTRNLLRRQIYSVAHALAPSQPPLALVVRLRSAFAPGQFPSAASVALRRCVRAELQQLLQGLHRA</sequence>
<dbReference type="SUPFAM" id="SSF54211">
    <property type="entry name" value="Ribosomal protein S5 domain 2-like"/>
    <property type="match status" value="1"/>
</dbReference>
<evidence type="ECO:0000256" key="5">
    <source>
        <dbReference type="ARBA" id="ARBA00022884"/>
    </source>
</evidence>
<evidence type="ECO:0000313" key="6">
    <source>
        <dbReference type="EMBL" id="BAO82228.1"/>
    </source>
</evidence>
<dbReference type="EMBL" id="AP014568">
    <property type="protein sequence ID" value="BAO82228.1"/>
    <property type="molecule type" value="Genomic_DNA"/>
</dbReference>
<protein>
    <submittedName>
        <fullName evidence="6">RNase P protein component</fullName>
    </submittedName>
</protein>
<keyword evidence="2" id="KW-0540">Nuclease</keyword>
<dbReference type="GO" id="GO:0000049">
    <property type="term" value="F:tRNA binding"/>
    <property type="evidence" value="ECO:0007669"/>
    <property type="project" value="InterPro"/>
</dbReference>
<dbReference type="KEGG" id="cbaa:SRAA_2374"/>
<dbReference type="InterPro" id="IPR020568">
    <property type="entry name" value="Ribosomal_Su5_D2-typ_SF"/>
</dbReference>
<keyword evidence="4" id="KW-0378">Hydrolase</keyword>
<evidence type="ECO:0000256" key="3">
    <source>
        <dbReference type="ARBA" id="ARBA00022759"/>
    </source>
</evidence>
<dbReference type="HOGENOM" id="CLU_125363_0_0_4"/>
<dbReference type="GO" id="GO:0004526">
    <property type="term" value="F:ribonuclease P activity"/>
    <property type="evidence" value="ECO:0007669"/>
    <property type="project" value="InterPro"/>
</dbReference>
<accession>A0A060NRR4</accession>
<evidence type="ECO:0000256" key="4">
    <source>
        <dbReference type="ARBA" id="ARBA00022801"/>
    </source>
</evidence>
<dbReference type="Pfam" id="PF00825">
    <property type="entry name" value="Ribonuclease_P"/>
    <property type="match status" value="1"/>
</dbReference>
<evidence type="ECO:0000313" key="7">
    <source>
        <dbReference type="Proteomes" id="UP000067461"/>
    </source>
</evidence>
<keyword evidence="5" id="KW-0694">RNA-binding</keyword>
<dbReference type="InterPro" id="IPR000100">
    <property type="entry name" value="RNase_P"/>
</dbReference>
<proteinExistence type="predicted"/>
<organism evidence="6 7">
    <name type="scientific">Serpentinimonas raichei</name>
    <dbReference type="NCBI Taxonomy" id="1458425"/>
    <lineage>
        <taxon>Bacteria</taxon>
        <taxon>Pseudomonadati</taxon>
        <taxon>Pseudomonadota</taxon>
        <taxon>Betaproteobacteria</taxon>
        <taxon>Burkholderiales</taxon>
        <taxon>Comamonadaceae</taxon>
        <taxon>Serpentinimonas</taxon>
    </lineage>
</organism>
<dbReference type="AlphaFoldDB" id="A0A060NRR4"/>
<dbReference type="Proteomes" id="UP000067461">
    <property type="component" value="Chromosome"/>
</dbReference>
<name>A0A060NRR4_9BURK</name>
<dbReference type="STRING" id="1458425.SRAA_2374"/>
<gene>
    <name evidence="6" type="ORF">SRAA_2374</name>
</gene>
<dbReference type="Gene3D" id="3.30.230.10">
    <property type="match status" value="1"/>
</dbReference>
<reference evidence="6 7" key="1">
    <citation type="journal article" date="2014" name="Nat. Commun.">
        <title>Physiological and genomic features of highly alkaliphilic hydrogen-utilizing Betaproteobacteria from a continental serpentinizing site.</title>
        <authorList>
            <person name="Suzuki S."/>
            <person name="Kuenen J.G."/>
            <person name="Schipper K."/>
            <person name="van der Velde S."/>
            <person name="Ishii S."/>
            <person name="Wu A."/>
            <person name="Sorokin D.Y."/>
            <person name="Tenney A."/>
            <person name="Meng X.Y."/>
            <person name="Morrill P.L."/>
            <person name="Kamagata Y."/>
            <person name="Muyzer G."/>
            <person name="Nealson K.H."/>
        </authorList>
    </citation>
    <scope>NUCLEOTIDE SEQUENCE [LARGE SCALE GENOMIC DNA]</scope>
    <source>
        <strain evidence="6 7">A1</strain>
    </source>
</reference>
<keyword evidence="3" id="KW-0255">Endonuclease</keyword>
<evidence type="ECO:0000256" key="2">
    <source>
        <dbReference type="ARBA" id="ARBA00022722"/>
    </source>
</evidence>
<keyword evidence="1" id="KW-0819">tRNA processing</keyword>
<evidence type="ECO:0000256" key="1">
    <source>
        <dbReference type="ARBA" id="ARBA00022694"/>
    </source>
</evidence>
<keyword evidence="7" id="KW-1185">Reference proteome</keyword>
<dbReference type="GO" id="GO:0008033">
    <property type="term" value="P:tRNA processing"/>
    <property type="evidence" value="ECO:0007669"/>
    <property type="project" value="UniProtKB-KW"/>
</dbReference>